<dbReference type="EMBL" id="JAPWTK010000320">
    <property type="protein sequence ID" value="KAJ8942572.1"/>
    <property type="molecule type" value="Genomic_DNA"/>
</dbReference>
<name>A0AAV8XW24_9CUCU</name>
<gene>
    <name evidence="1" type="ORF">NQ318_010380</name>
</gene>
<evidence type="ECO:0000313" key="1">
    <source>
        <dbReference type="EMBL" id="KAJ8942572.1"/>
    </source>
</evidence>
<evidence type="ECO:0000313" key="2">
    <source>
        <dbReference type="Proteomes" id="UP001162162"/>
    </source>
</evidence>
<dbReference type="PANTHER" id="PTHR46060">
    <property type="entry name" value="MARINER MOS1 TRANSPOSASE-LIKE PROTEIN"/>
    <property type="match status" value="1"/>
</dbReference>
<dbReference type="AlphaFoldDB" id="A0AAV8XW24"/>
<proteinExistence type="predicted"/>
<keyword evidence="2" id="KW-1185">Reference proteome</keyword>
<dbReference type="InterPro" id="IPR052709">
    <property type="entry name" value="Transposase-MT_Hybrid"/>
</dbReference>
<sequence>MSEQEVHTSVAQRIIVRFLANEGVKSNEILTRLRVQFGDDTLSQTQVFDWAKRFRSGQETVANQSHSRRPRSSVNEINIHAITNPVEADRRLTVEEIAAESSWSYCAWHRHASSANWQLSKFDPLLLV</sequence>
<organism evidence="1 2">
    <name type="scientific">Aromia moschata</name>
    <dbReference type="NCBI Taxonomy" id="1265417"/>
    <lineage>
        <taxon>Eukaryota</taxon>
        <taxon>Metazoa</taxon>
        <taxon>Ecdysozoa</taxon>
        <taxon>Arthropoda</taxon>
        <taxon>Hexapoda</taxon>
        <taxon>Insecta</taxon>
        <taxon>Pterygota</taxon>
        <taxon>Neoptera</taxon>
        <taxon>Endopterygota</taxon>
        <taxon>Coleoptera</taxon>
        <taxon>Polyphaga</taxon>
        <taxon>Cucujiformia</taxon>
        <taxon>Chrysomeloidea</taxon>
        <taxon>Cerambycidae</taxon>
        <taxon>Cerambycinae</taxon>
        <taxon>Callichromatini</taxon>
        <taxon>Aromia</taxon>
    </lineage>
</organism>
<dbReference type="Proteomes" id="UP001162162">
    <property type="component" value="Unassembled WGS sequence"/>
</dbReference>
<dbReference type="PANTHER" id="PTHR46060:SF1">
    <property type="entry name" value="MARINER MOS1 TRANSPOSASE-LIKE PROTEIN"/>
    <property type="match status" value="1"/>
</dbReference>
<accession>A0AAV8XW24</accession>
<evidence type="ECO:0008006" key="3">
    <source>
        <dbReference type="Google" id="ProtNLM"/>
    </source>
</evidence>
<protein>
    <recommendedName>
        <fullName evidence="3">Mos1 transposase HTH domain-containing protein</fullName>
    </recommendedName>
</protein>
<reference evidence="1" key="1">
    <citation type="journal article" date="2023" name="Insect Mol. Biol.">
        <title>Genome sequencing provides insights into the evolution of gene families encoding plant cell wall-degrading enzymes in longhorned beetles.</title>
        <authorList>
            <person name="Shin N.R."/>
            <person name="Okamura Y."/>
            <person name="Kirsch R."/>
            <person name="Pauchet Y."/>
        </authorList>
    </citation>
    <scope>NUCLEOTIDE SEQUENCE</scope>
    <source>
        <strain evidence="1">AMC_N1</strain>
    </source>
</reference>
<comment type="caution">
    <text evidence="1">The sequence shown here is derived from an EMBL/GenBank/DDBJ whole genome shotgun (WGS) entry which is preliminary data.</text>
</comment>